<sequence length="460" mass="51342">MSMKWNTIIGLVCFLTVALYLLSVFYSSLLLSVSYSLLAAVLLFAALPFVRKSSIIITIPLLTIGMAVFFTADTDATSFLLAFGYNINLLSLFLLVPLIGVFISLAGLLTTLKIRIERMEQEKKNNSHPYRLGFLLTATMGAILNLGSMVLVHRIIEGSLSNFLKKKMVMILLRAFGFCMFWSPYFVNVGLVLVLFDVSWSSIGVFGLTIGLIYAVISIIFFPRLEFEHDEKHVLPKGVKKEHEKELPSLRLLVLFGLGLFLSSFLLEFILPVNMLTVVSLLGFFYPILWAVFSRQFKDYIRELVSYINQCFARLKNEIVIFISAGFFGAALSLTEIGAHVSQMILTVSQGYIYVMAIIVISFAILLSIFGIHPVVIVIGIGSALSPQLFSVSSEFMAILLLIAWTLATQVSPFSGSVLMASGLMNYSSIDIAKKNSQFVFVCMFVLALFLYLFHWLQLI</sequence>
<dbReference type="RefSeq" id="WP_275116478.1">
    <property type="nucleotide sequence ID" value="NZ_JAOTPO010000001.1"/>
</dbReference>
<feature type="transmembrane region" description="Helical" evidence="1">
    <location>
        <begin position="7"/>
        <end position="26"/>
    </location>
</feature>
<feature type="transmembrane region" description="Helical" evidence="1">
    <location>
        <begin position="203"/>
        <end position="222"/>
    </location>
</feature>
<dbReference type="Proteomes" id="UP001148125">
    <property type="component" value="Unassembled WGS sequence"/>
</dbReference>
<evidence type="ECO:0000313" key="2">
    <source>
        <dbReference type="EMBL" id="MDE5411843.1"/>
    </source>
</evidence>
<keyword evidence="3" id="KW-1185">Reference proteome</keyword>
<feature type="transmembrane region" description="Helical" evidence="1">
    <location>
        <begin position="274"/>
        <end position="293"/>
    </location>
</feature>
<accession>A0ABT5V8Q8</accession>
<feature type="transmembrane region" description="Helical" evidence="1">
    <location>
        <begin position="55"/>
        <end position="72"/>
    </location>
</feature>
<feature type="transmembrane region" description="Helical" evidence="1">
    <location>
        <begin position="132"/>
        <end position="156"/>
    </location>
</feature>
<keyword evidence="1" id="KW-0472">Membrane</keyword>
<evidence type="ECO:0000256" key="1">
    <source>
        <dbReference type="SAM" id="Phobius"/>
    </source>
</evidence>
<feature type="transmembrane region" description="Helical" evidence="1">
    <location>
        <begin position="249"/>
        <end position="267"/>
    </location>
</feature>
<feature type="transmembrane region" description="Helical" evidence="1">
    <location>
        <begin position="396"/>
        <end position="427"/>
    </location>
</feature>
<keyword evidence="1" id="KW-1133">Transmembrane helix</keyword>
<evidence type="ECO:0000313" key="3">
    <source>
        <dbReference type="Proteomes" id="UP001148125"/>
    </source>
</evidence>
<feature type="transmembrane region" description="Helical" evidence="1">
    <location>
        <begin position="319"/>
        <end position="339"/>
    </location>
</feature>
<gene>
    <name evidence="2" type="ORF">N7Z68_00420</name>
</gene>
<reference evidence="2" key="1">
    <citation type="submission" date="2024-05" db="EMBL/GenBank/DDBJ databases">
        <title>Alkalihalobacillus sp. strain MEB203 novel alkaliphilic bacterium from Lonar Lake, India.</title>
        <authorList>
            <person name="Joshi A."/>
            <person name="Thite S."/>
            <person name="Mengade P."/>
        </authorList>
    </citation>
    <scope>NUCLEOTIDE SEQUENCE</scope>
    <source>
        <strain evidence="2">MEB 203</strain>
    </source>
</reference>
<organism evidence="2 3">
    <name type="scientific">Alkalihalobacterium chitinilyticum</name>
    <dbReference type="NCBI Taxonomy" id="2980103"/>
    <lineage>
        <taxon>Bacteria</taxon>
        <taxon>Bacillati</taxon>
        <taxon>Bacillota</taxon>
        <taxon>Bacilli</taxon>
        <taxon>Bacillales</taxon>
        <taxon>Bacillaceae</taxon>
        <taxon>Alkalihalobacterium</taxon>
    </lineage>
</organism>
<feature type="transmembrane region" description="Helical" evidence="1">
    <location>
        <begin position="92"/>
        <end position="112"/>
    </location>
</feature>
<feature type="transmembrane region" description="Helical" evidence="1">
    <location>
        <begin position="168"/>
        <end position="196"/>
    </location>
</feature>
<keyword evidence="1" id="KW-0812">Transmembrane</keyword>
<evidence type="ECO:0008006" key="4">
    <source>
        <dbReference type="Google" id="ProtNLM"/>
    </source>
</evidence>
<protein>
    <recommendedName>
        <fullName evidence="4">TRAP transporter large permease subunit</fullName>
    </recommendedName>
</protein>
<dbReference type="EMBL" id="JAOTPO010000001">
    <property type="protein sequence ID" value="MDE5411843.1"/>
    <property type="molecule type" value="Genomic_DNA"/>
</dbReference>
<name>A0ABT5V8Q8_9BACI</name>
<feature type="transmembrane region" description="Helical" evidence="1">
    <location>
        <begin position="32"/>
        <end position="50"/>
    </location>
</feature>
<proteinExistence type="predicted"/>
<comment type="caution">
    <text evidence="2">The sequence shown here is derived from an EMBL/GenBank/DDBJ whole genome shotgun (WGS) entry which is preliminary data.</text>
</comment>
<feature type="transmembrane region" description="Helical" evidence="1">
    <location>
        <begin position="439"/>
        <end position="457"/>
    </location>
</feature>
<feature type="transmembrane region" description="Helical" evidence="1">
    <location>
        <begin position="351"/>
        <end position="384"/>
    </location>
</feature>